<accession>A0A2G9TIV8</accession>
<dbReference type="InterPro" id="IPR002049">
    <property type="entry name" value="LE_dom"/>
</dbReference>
<sequence>MTLDVVYAGLAPSTGHPSRFDGCLRDVTINGNAQAVSEKGKVRQGCVVANRCTVEGVCPKESTCQREWNRHTCKCHRGLVGPNCERSAAVQICPPGFWGQFPNCKKCACSEGFEAQCNKENGECSCPKFQFPLRGRCVNCECGYGATSLQCSMDGQCKCAGQASGRRCDRCVLDNHVLDPKSLRCQLTNGQCPSQIEFGVQWPTTSKGKTDKCSPWMLSISQTFCPNTTTLSIIAPWISPWSLFTSGTLLG</sequence>
<keyword evidence="5" id="KW-1185">Reference proteome</keyword>
<dbReference type="PROSITE" id="PS50025">
    <property type="entry name" value="LAM_G_DOMAIN"/>
    <property type="match status" value="1"/>
</dbReference>
<dbReference type="OrthoDB" id="26203at2759"/>
<organism evidence="4 5">
    <name type="scientific">Teladorsagia circumcincta</name>
    <name type="common">Brown stomach worm</name>
    <name type="synonym">Ostertagia circumcincta</name>
    <dbReference type="NCBI Taxonomy" id="45464"/>
    <lineage>
        <taxon>Eukaryota</taxon>
        <taxon>Metazoa</taxon>
        <taxon>Ecdysozoa</taxon>
        <taxon>Nematoda</taxon>
        <taxon>Chromadorea</taxon>
        <taxon>Rhabditida</taxon>
        <taxon>Rhabditina</taxon>
        <taxon>Rhabditomorpha</taxon>
        <taxon>Strongyloidea</taxon>
        <taxon>Trichostrongylidae</taxon>
        <taxon>Teladorsagia</taxon>
    </lineage>
</organism>
<evidence type="ECO:0000259" key="3">
    <source>
        <dbReference type="PROSITE" id="PS50026"/>
    </source>
</evidence>
<feature type="non-terminal residue" evidence="4">
    <location>
        <position position="251"/>
    </location>
</feature>
<dbReference type="PROSITE" id="PS00022">
    <property type="entry name" value="EGF_1"/>
    <property type="match status" value="1"/>
</dbReference>
<keyword evidence="1" id="KW-1015">Disulfide bond</keyword>
<comment type="caution">
    <text evidence="1">Lacks conserved residue(s) required for the propagation of feature annotation.</text>
</comment>
<gene>
    <name evidence="4" type="ORF">TELCIR_20676</name>
</gene>
<proteinExistence type="predicted"/>
<dbReference type="Proteomes" id="UP000230423">
    <property type="component" value="Unassembled WGS sequence"/>
</dbReference>
<dbReference type="EMBL" id="KZ363272">
    <property type="protein sequence ID" value="PIO57903.1"/>
    <property type="molecule type" value="Genomic_DNA"/>
</dbReference>
<dbReference type="SUPFAM" id="SSF57196">
    <property type="entry name" value="EGF/Laminin"/>
    <property type="match status" value="1"/>
</dbReference>
<dbReference type="Pfam" id="PF00053">
    <property type="entry name" value="EGF_laminin"/>
    <property type="match status" value="1"/>
</dbReference>
<keyword evidence="1" id="KW-0245">EGF-like domain</keyword>
<dbReference type="PROSITE" id="PS50026">
    <property type="entry name" value="EGF_3"/>
    <property type="match status" value="1"/>
</dbReference>
<protein>
    <submittedName>
        <fullName evidence="4">Laminin EGF-like protein</fullName>
    </submittedName>
</protein>
<evidence type="ECO:0000313" key="4">
    <source>
        <dbReference type="EMBL" id="PIO57903.1"/>
    </source>
</evidence>
<dbReference type="AlphaFoldDB" id="A0A2G9TIV8"/>
<dbReference type="InterPro" id="IPR000742">
    <property type="entry name" value="EGF"/>
</dbReference>
<dbReference type="InterPro" id="IPR001791">
    <property type="entry name" value="Laminin_G"/>
</dbReference>
<evidence type="ECO:0000256" key="1">
    <source>
        <dbReference type="PROSITE-ProRule" id="PRU00076"/>
    </source>
</evidence>
<feature type="disulfide bond" evidence="1">
    <location>
        <begin position="75"/>
        <end position="84"/>
    </location>
</feature>
<evidence type="ECO:0000313" key="5">
    <source>
        <dbReference type="Proteomes" id="UP000230423"/>
    </source>
</evidence>
<feature type="domain" description="Laminin G" evidence="2">
    <location>
        <begin position="1"/>
        <end position="46"/>
    </location>
</feature>
<name>A0A2G9TIV8_TELCI</name>
<evidence type="ECO:0000259" key="2">
    <source>
        <dbReference type="PROSITE" id="PS50025"/>
    </source>
</evidence>
<feature type="domain" description="EGF-like" evidence="3">
    <location>
        <begin position="48"/>
        <end position="85"/>
    </location>
</feature>
<reference evidence="4 5" key="1">
    <citation type="submission" date="2015-09" db="EMBL/GenBank/DDBJ databases">
        <title>Draft genome of the parasitic nematode Teladorsagia circumcincta isolate WARC Sus (inbred).</title>
        <authorList>
            <person name="Mitreva M."/>
        </authorList>
    </citation>
    <scope>NUCLEOTIDE SEQUENCE [LARGE SCALE GENOMIC DNA]</scope>
    <source>
        <strain evidence="4 5">S</strain>
    </source>
</reference>